<evidence type="ECO:0000256" key="1">
    <source>
        <dbReference type="ARBA" id="ARBA00006432"/>
    </source>
</evidence>
<feature type="domain" description="AMP-binding enzyme C-terminal" evidence="4">
    <location>
        <begin position="425"/>
        <end position="501"/>
    </location>
</feature>
<dbReference type="Proteomes" id="UP000475265">
    <property type="component" value="Unassembled WGS sequence"/>
</dbReference>
<evidence type="ECO:0000256" key="2">
    <source>
        <dbReference type="ARBA" id="ARBA00022598"/>
    </source>
</evidence>
<keyword evidence="2 5" id="KW-0436">Ligase</keyword>
<protein>
    <submittedName>
        <fullName evidence="5">Long-chain-fatty-acid--CoA ligase FadD13</fullName>
        <ecNumber evidence="5">6.2.1.3</ecNumber>
    </submittedName>
</protein>
<name>A0A6L5BXB4_9PSED</name>
<dbReference type="CDD" id="cd17631">
    <property type="entry name" value="FACL_FadD13-like"/>
    <property type="match status" value="1"/>
</dbReference>
<organism evidence="5 6">
    <name type="scientific">Pseudomonas frederiksbergensis</name>
    <dbReference type="NCBI Taxonomy" id="104087"/>
    <lineage>
        <taxon>Bacteria</taxon>
        <taxon>Pseudomonadati</taxon>
        <taxon>Pseudomonadota</taxon>
        <taxon>Gammaproteobacteria</taxon>
        <taxon>Pseudomonadales</taxon>
        <taxon>Pseudomonadaceae</taxon>
        <taxon>Pseudomonas</taxon>
    </lineage>
</organism>
<comment type="caution">
    <text evidence="5">The sequence shown here is derived from an EMBL/GenBank/DDBJ whole genome shotgun (WGS) entry which is preliminary data.</text>
</comment>
<gene>
    <name evidence="5" type="ORF">FX983_06502</name>
</gene>
<reference evidence="5 6" key="1">
    <citation type="submission" date="2019-12" db="EMBL/GenBank/DDBJ databases">
        <title>Endophytic bacteria associated with Panax ginseng seedlings.</title>
        <authorList>
            <person name="Park J.M."/>
            <person name="Shin R."/>
            <person name="Jo S.H."/>
        </authorList>
    </citation>
    <scope>NUCLEOTIDE SEQUENCE [LARGE SCALE GENOMIC DNA]</scope>
    <source>
        <strain evidence="5 6">PgKB32</strain>
    </source>
</reference>
<dbReference type="Gene3D" id="3.30.300.30">
    <property type="match status" value="1"/>
</dbReference>
<sequence length="520" mass="56376">MYLFQSLKRNAQVTPNHIATVDGARRQTWAELHDRVAKFAGALVALGGQSGDRVAILALNSDRHFELCFSVPWATRVIVPLNTRWSIKENVYSLQDSGATVLVVDDAFKGIAQEIFRQVDSLQTLIYMGDGGTPEGMLSYETLLASATPAEASRADYADLAGIFYTGGTTGFPKGVMLSHQNLWSSGMSVMAGITVNEPGTVYLHAAPMFHLADLTFSIANSIAGSTHVFVPAFEPGKVLATIAEHKVTDLLLVPTMISMLLSHPALADADVSSVRKMVYGASPMPEGTLLRAIEGFKNVDFYQAYGQTELGPIATILKPQYHVVEGPNARRLGSAGQAAYCVELKIVGDEGQALAVGGIGEVAVRGPNAMLGYWNSPEQTQSALVDGWVMTGDAGYLDDEGFLFLVDRVKDMIVSGGENVFSAEVESAISKHPAIHEVVVIGIPSEQWGESVHAIVRLRDSAGATEQEVIDHCRQYIAGYKCPRSVVFREEPFPMTGAGKLRKVELREVYWRDRQRAIN</sequence>
<dbReference type="InterPro" id="IPR020845">
    <property type="entry name" value="AMP-binding_CS"/>
</dbReference>
<dbReference type="PROSITE" id="PS00455">
    <property type="entry name" value="AMP_BINDING"/>
    <property type="match status" value="1"/>
</dbReference>
<dbReference type="SUPFAM" id="SSF56801">
    <property type="entry name" value="Acetyl-CoA synthetase-like"/>
    <property type="match status" value="1"/>
</dbReference>
<dbReference type="InterPro" id="IPR042099">
    <property type="entry name" value="ANL_N_sf"/>
</dbReference>
<dbReference type="Pfam" id="PF13193">
    <property type="entry name" value="AMP-binding_C"/>
    <property type="match status" value="1"/>
</dbReference>
<dbReference type="AlphaFoldDB" id="A0A6L5BXB4"/>
<dbReference type="PANTHER" id="PTHR43201:SF32">
    <property type="entry name" value="2-SUCCINYLBENZOATE--COA LIGASE, CHLOROPLASTIC_PEROXISOMAL"/>
    <property type="match status" value="1"/>
</dbReference>
<dbReference type="PANTHER" id="PTHR43201">
    <property type="entry name" value="ACYL-COA SYNTHETASE"/>
    <property type="match status" value="1"/>
</dbReference>
<dbReference type="RefSeq" id="WP_163914673.1">
    <property type="nucleotide sequence ID" value="NZ_JAAAXX010000002.1"/>
</dbReference>
<feature type="domain" description="AMP-dependent synthetase/ligase" evidence="3">
    <location>
        <begin position="8"/>
        <end position="375"/>
    </location>
</feature>
<dbReference type="FunFam" id="3.30.300.30:FF:000008">
    <property type="entry name" value="2,3-dihydroxybenzoate-AMP ligase"/>
    <property type="match status" value="1"/>
</dbReference>
<evidence type="ECO:0000259" key="3">
    <source>
        <dbReference type="Pfam" id="PF00501"/>
    </source>
</evidence>
<dbReference type="Pfam" id="PF00501">
    <property type="entry name" value="AMP-binding"/>
    <property type="match status" value="1"/>
</dbReference>
<dbReference type="EMBL" id="JAAAXX010000002">
    <property type="protein sequence ID" value="KAF2392017.1"/>
    <property type="molecule type" value="Genomic_DNA"/>
</dbReference>
<dbReference type="InterPro" id="IPR025110">
    <property type="entry name" value="AMP-bd_C"/>
</dbReference>
<evidence type="ECO:0000313" key="5">
    <source>
        <dbReference type="EMBL" id="KAF2392017.1"/>
    </source>
</evidence>
<dbReference type="GO" id="GO:0004467">
    <property type="term" value="F:long-chain fatty acid-CoA ligase activity"/>
    <property type="evidence" value="ECO:0007669"/>
    <property type="project" value="UniProtKB-EC"/>
</dbReference>
<evidence type="ECO:0000313" key="6">
    <source>
        <dbReference type="Proteomes" id="UP000475265"/>
    </source>
</evidence>
<dbReference type="InterPro" id="IPR000873">
    <property type="entry name" value="AMP-dep_synth/lig_dom"/>
</dbReference>
<comment type="similarity">
    <text evidence="1">Belongs to the ATP-dependent AMP-binding enzyme family.</text>
</comment>
<proteinExistence type="inferred from homology"/>
<dbReference type="Gene3D" id="3.40.50.12780">
    <property type="entry name" value="N-terminal domain of ligase-like"/>
    <property type="match status" value="1"/>
</dbReference>
<dbReference type="GO" id="GO:0031956">
    <property type="term" value="F:medium-chain fatty acid-CoA ligase activity"/>
    <property type="evidence" value="ECO:0007669"/>
    <property type="project" value="TreeGrafter"/>
</dbReference>
<dbReference type="NCBIfam" id="NF004837">
    <property type="entry name" value="PRK06187.1"/>
    <property type="match status" value="1"/>
</dbReference>
<dbReference type="InterPro" id="IPR045851">
    <property type="entry name" value="AMP-bd_C_sf"/>
</dbReference>
<evidence type="ECO:0000259" key="4">
    <source>
        <dbReference type="Pfam" id="PF13193"/>
    </source>
</evidence>
<dbReference type="EC" id="6.2.1.3" evidence="5"/>
<accession>A0A6L5BXB4</accession>